<reference evidence="1" key="1">
    <citation type="journal article" date="2023" name="Genome Biol. Evol.">
        <title>Long-read-based Genome Assembly of Drosophila gunungcola Reveals Fewer Chemosensory Genes in Flower-breeding Species.</title>
        <authorList>
            <person name="Negi A."/>
            <person name="Liao B.Y."/>
            <person name="Yeh S.D."/>
        </authorList>
    </citation>
    <scope>NUCLEOTIDE SEQUENCE</scope>
    <source>
        <strain evidence="1">Sukarami</strain>
    </source>
</reference>
<evidence type="ECO:0000313" key="2">
    <source>
        <dbReference type="Proteomes" id="UP001059596"/>
    </source>
</evidence>
<name>A0A9P9YW08_9MUSC</name>
<protein>
    <submittedName>
        <fullName evidence="1">Uncharacterized protein</fullName>
    </submittedName>
</protein>
<accession>A0A9P9YW08</accession>
<feature type="non-terminal residue" evidence="1">
    <location>
        <position position="60"/>
    </location>
</feature>
<sequence>MPSNSSHETSSSMKFGIIGAMSQFRSFSLDASRLLWLWWVEWYVCANSPDVVAALLGDYQ</sequence>
<dbReference type="Proteomes" id="UP001059596">
    <property type="component" value="Chromosome 3R"/>
</dbReference>
<gene>
    <name evidence="1" type="ORF">M5D96_000277</name>
</gene>
<dbReference type="EMBL" id="JAMKOV010000001">
    <property type="protein sequence ID" value="KAI8044126.1"/>
    <property type="molecule type" value="Genomic_DNA"/>
</dbReference>
<proteinExistence type="predicted"/>
<comment type="caution">
    <text evidence="1">The sequence shown here is derived from an EMBL/GenBank/DDBJ whole genome shotgun (WGS) entry which is preliminary data.</text>
</comment>
<organism evidence="1 2">
    <name type="scientific">Drosophila gunungcola</name>
    <name type="common">fruit fly</name>
    <dbReference type="NCBI Taxonomy" id="103775"/>
    <lineage>
        <taxon>Eukaryota</taxon>
        <taxon>Metazoa</taxon>
        <taxon>Ecdysozoa</taxon>
        <taxon>Arthropoda</taxon>
        <taxon>Hexapoda</taxon>
        <taxon>Insecta</taxon>
        <taxon>Pterygota</taxon>
        <taxon>Neoptera</taxon>
        <taxon>Endopterygota</taxon>
        <taxon>Diptera</taxon>
        <taxon>Brachycera</taxon>
        <taxon>Muscomorpha</taxon>
        <taxon>Ephydroidea</taxon>
        <taxon>Drosophilidae</taxon>
        <taxon>Drosophila</taxon>
        <taxon>Sophophora</taxon>
    </lineage>
</organism>
<evidence type="ECO:0000313" key="1">
    <source>
        <dbReference type="EMBL" id="KAI8044126.1"/>
    </source>
</evidence>
<keyword evidence="2" id="KW-1185">Reference proteome</keyword>
<dbReference type="AlphaFoldDB" id="A0A9P9YW08"/>